<evidence type="ECO:0000313" key="2">
    <source>
        <dbReference type="Proteomes" id="UP000551878"/>
    </source>
</evidence>
<sequence>MIDARKLATVNEWFSPFIPNEINPTTIKKDAMISERFARQKEGVSRVSSSPSGVTRKCSNAPAFSISATDVSPKMVSFAALKLTSASSTPSRRRTLSSNVFAQFAHVKPCTR</sequence>
<protein>
    <submittedName>
        <fullName evidence="1">Uncharacterized protein</fullName>
    </submittedName>
</protein>
<dbReference type="Proteomes" id="UP000551878">
    <property type="component" value="Unassembled WGS sequence"/>
</dbReference>
<comment type="caution">
    <text evidence="1">The sequence shown here is derived from an EMBL/GenBank/DDBJ whole genome shotgun (WGS) entry which is preliminary data.</text>
</comment>
<gene>
    <name evidence="1" type="ORF">HNQ41_002357</name>
</gene>
<evidence type="ECO:0000313" key="1">
    <source>
        <dbReference type="EMBL" id="MBB5174163.1"/>
    </source>
</evidence>
<keyword evidence="2" id="KW-1185">Reference proteome</keyword>
<dbReference type="AlphaFoldDB" id="A0A840QS68"/>
<reference evidence="1 2" key="1">
    <citation type="submission" date="2020-08" db="EMBL/GenBank/DDBJ databases">
        <title>Genomic Encyclopedia of Type Strains, Phase IV (KMG-IV): sequencing the most valuable type-strain genomes for metagenomic binning, comparative biology and taxonomic classification.</title>
        <authorList>
            <person name="Goeker M."/>
        </authorList>
    </citation>
    <scope>NUCLEOTIDE SEQUENCE [LARGE SCALE GENOMIC DNA]</scope>
    <source>
        <strain evidence="1 2">DSM 24696</strain>
    </source>
</reference>
<accession>A0A840QS68</accession>
<name>A0A840QS68_9BACI</name>
<organism evidence="1 2">
    <name type="scientific">Texcoconibacillus texcoconensis</name>
    <dbReference type="NCBI Taxonomy" id="1095777"/>
    <lineage>
        <taxon>Bacteria</taxon>
        <taxon>Bacillati</taxon>
        <taxon>Bacillota</taxon>
        <taxon>Bacilli</taxon>
        <taxon>Bacillales</taxon>
        <taxon>Bacillaceae</taxon>
        <taxon>Texcoconibacillus</taxon>
    </lineage>
</organism>
<proteinExistence type="predicted"/>
<dbReference type="EMBL" id="JACHHB010000010">
    <property type="protein sequence ID" value="MBB5174163.1"/>
    <property type="molecule type" value="Genomic_DNA"/>
</dbReference>